<name>A0A6C0F305_9ZZZZ</name>
<dbReference type="AlphaFoldDB" id="A0A6C0F305"/>
<dbReference type="InterPro" id="IPR027417">
    <property type="entry name" value="P-loop_NTPase"/>
</dbReference>
<feature type="coiled-coil region" evidence="1">
    <location>
        <begin position="630"/>
        <end position="664"/>
    </location>
</feature>
<sequence>MDLGQRKLTKSEWEGIEIPVAQDEKEILRLILGGYEDVNIRYNKASSLFNLLKIDFSSQMEDFLYNKYFAEAVSTMKTKYGLAFIDVNANANAKIKGADQIRISQNDPSKLTAENVYEFLLLEHMSLLFKEKVIGSKKWMMHYLTLYKLDKNVIGRLNARMCKIVKRVLTEYESEIDFAYIIANAVEFVEQNKCLMKYSDTVLYEHQKTIFTTVKNKERPKLVLYIAPTGTGKTMTPIGLTKGNRVIFVCAARHVGLALAKAAISVDVKIAFAFGCASAADIRLHYFSALEYTRNRRTGGIGKVDNSVGDKVEMIICDVKSYLPAMYYMLAFNEAQDIITYWDEPTITMDYDEHACHETIHKNWKENMIPNVVLSSATLPKLHELTETTTDFLEKFPGASICDIVSHDCKKSIPIIDKNGYVVMPHYMNEDYDKVRGIADHCENYLTILRYFDLKEACDFIKFLEEQNYVAANSCVRRHFTSLDEVDIKGIKLHYLRALKNIVAGTWGSIYIYFRSTRIPRLLSNESVDGKGNKIRKVVSVGPGTSVSNETLLASKNAGAPLTKMASQQIVHTSQSQPASASGSCAIYVTTKDAYTLTDGPTIFLAEDVTKIAKFCIQQANIPARLMEDIMEKIEYNNRLNERIDELEKKLEDLTQKKEEALDLSKTDKSTYKLGGKSGKGEKKTKQGDEMGESKDKGVFKITEELNVMRSMIKPCVLHDIFIPNSQEHLKKWTDGQNFRAAFRSDIDEDTVVKIMTLHGIDDSWKVLLLLGIGVFYNHENITYMEIMKKLAEEQKLYLIIASSDYIYGTNYQFCHGYISKDMNLTQEKIIQAMGRIGRNNIQQNYSIRCRDEEQITKLFTADPEKPEVINMNILFNSKQVRWVGGEFVEAG</sequence>
<protein>
    <recommendedName>
        <fullName evidence="4">Helicase/UvrB N-terminal domain-containing protein</fullName>
    </recommendedName>
</protein>
<reference evidence="3" key="1">
    <citation type="journal article" date="2020" name="Nature">
        <title>Giant virus diversity and host interactions through global metagenomics.</title>
        <authorList>
            <person name="Schulz F."/>
            <person name="Roux S."/>
            <person name="Paez-Espino D."/>
            <person name="Jungbluth S."/>
            <person name="Walsh D.A."/>
            <person name="Denef V.J."/>
            <person name="McMahon K.D."/>
            <person name="Konstantinidis K.T."/>
            <person name="Eloe-Fadrosh E.A."/>
            <person name="Kyrpides N.C."/>
            <person name="Woyke T."/>
        </authorList>
    </citation>
    <scope>NUCLEOTIDE SEQUENCE</scope>
    <source>
        <strain evidence="3">GVMAG-M-3300009182-46</strain>
    </source>
</reference>
<dbReference type="SUPFAM" id="SSF52540">
    <property type="entry name" value="P-loop containing nucleoside triphosphate hydrolases"/>
    <property type="match status" value="1"/>
</dbReference>
<feature type="compositionally biased region" description="Basic and acidic residues" evidence="2">
    <location>
        <begin position="679"/>
        <end position="693"/>
    </location>
</feature>
<keyword evidence="1" id="KW-0175">Coiled coil</keyword>
<evidence type="ECO:0000256" key="1">
    <source>
        <dbReference type="SAM" id="Coils"/>
    </source>
</evidence>
<evidence type="ECO:0008006" key="4">
    <source>
        <dbReference type="Google" id="ProtNLM"/>
    </source>
</evidence>
<feature type="region of interest" description="Disordered" evidence="2">
    <location>
        <begin position="673"/>
        <end position="693"/>
    </location>
</feature>
<evidence type="ECO:0000256" key="2">
    <source>
        <dbReference type="SAM" id="MobiDB-lite"/>
    </source>
</evidence>
<evidence type="ECO:0000313" key="3">
    <source>
        <dbReference type="EMBL" id="QHT35908.1"/>
    </source>
</evidence>
<proteinExistence type="predicted"/>
<organism evidence="3">
    <name type="scientific">viral metagenome</name>
    <dbReference type="NCBI Taxonomy" id="1070528"/>
    <lineage>
        <taxon>unclassified sequences</taxon>
        <taxon>metagenomes</taxon>
        <taxon>organismal metagenomes</taxon>
    </lineage>
</organism>
<dbReference type="EMBL" id="MN739028">
    <property type="protein sequence ID" value="QHT35908.1"/>
    <property type="molecule type" value="Genomic_DNA"/>
</dbReference>
<accession>A0A6C0F305</accession>